<name>A0A9R1UY13_LACSA</name>
<evidence type="ECO:0000313" key="3">
    <source>
        <dbReference type="Proteomes" id="UP000235145"/>
    </source>
</evidence>
<reference evidence="2 3" key="1">
    <citation type="journal article" date="2017" name="Nat. Commun.">
        <title>Genome assembly with in vitro proximity ligation data and whole-genome triplication in lettuce.</title>
        <authorList>
            <person name="Reyes-Chin-Wo S."/>
            <person name="Wang Z."/>
            <person name="Yang X."/>
            <person name="Kozik A."/>
            <person name="Arikit S."/>
            <person name="Song C."/>
            <person name="Xia L."/>
            <person name="Froenicke L."/>
            <person name="Lavelle D.O."/>
            <person name="Truco M.J."/>
            <person name="Xia R."/>
            <person name="Zhu S."/>
            <person name="Xu C."/>
            <person name="Xu H."/>
            <person name="Xu X."/>
            <person name="Cox K."/>
            <person name="Korf I."/>
            <person name="Meyers B.C."/>
            <person name="Michelmore R.W."/>
        </authorList>
    </citation>
    <scope>NUCLEOTIDE SEQUENCE [LARGE SCALE GENOMIC DNA]</scope>
    <source>
        <strain evidence="3">cv. Salinas</strain>
        <tissue evidence="2">Seedlings</tissue>
    </source>
</reference>
<comment type="caution">
    <text evidence="2">The sequence shown here is derived from an EMBL/GenBank/DDBJ whole genome shotgun (WGS) entry which is preliminary data.</text>
</comment>
<gene>
    <name evidence="2" type="ORF">LSAT_V11C700383710</name>
</gene>
<dbReference type="PANTHER" id="PTHR34396:SF25">
    <property type="entry name" value="BOUNDARY ELEMENT ASSOCIATED FACTOR"/>
    <property type="match status" value="1"/>
</dbReference>
<dbReference type="Proteomes" id="UP000235145">
    <property type="component" value="Unassembled WGS sequence"/>
</dbReference>
<feature type="region of interest" description="Disordered" evidence="1">
    <location>
        <begin position="1"/>
        <end position="37"/>
    </location>
</feature>
<dbReference type="InterPro" id="IPR053031">
    <property type="entry name" value="Cuticle_assoc_protein"/>
</dbReference>
<protein>
    <submittedName>
        <fullName evidence="2">Uncharacterized protein</fullName>
    </submittedName>
</protein>
<evidence type="ECO:0000256" key="1">
    <source>
        <dbReference type="SAM" id="MobiDB-lite"/>
    </source>
</evidence>
<evidence type="ECO:0000313" key="2">
    <source>
        <dbReference type="EMBL" id="KAJ0194865.1"/>
    </source>
</evidence>
<dbReference type="EMBL" id="NBSK02000007">
    <property type="protein sequence ID" value="KAJ0194865.1"/>
    <property type="molecule type" value="Genomic_DNA"/>
</dbReference>
<sequence length="125" mass="14465">MATSKNDKQPTMNDEQEDDNEPGPLENDTTTEHPNKRLKSAAWSHFIPIYIDGVHRLAKSNDGTTHLKNHNKICLRKNTRGIRQYILVQGKRTFNGKAYMISRDELAKMIIIHDHPLSIVEHYNF</sequence>
<dbReference type="AlphaFoldDB" id="A0A9R1UY13"/>
<accession>A0A9R1UY13</accession>
<dbReference type="PANTHER" id="PTHR34396">
    <property type="entry name" value="OS03G0264950 PROTEIN-RELATED"/>
    <property type="match status" value="1"/>
</dbReference>
<keyword evidence="3" id="KW-1185">Reference proteome</keyword>
<organism evidence="2 3">
    <name type="scientific">Lactuca sativa</name>
    <name type="common">Garden lettuce</name>
    <dbReference type="NCBI Taxonomy" id="4236"/>
    <lineage>
        <taxon>Eukaryota</taxon>
        <taxon>Viridiplantae</taxon>
        <taxon>Streptophyta</taxon>
        <taxon>Embryophyta</taxon>
        <taxon>Tracheophyta</taxon>
        <taxon>Spermatophyta</taxon>
        <taxon>Magnoliopsida</taxon>
        <taxon>eudicotyledons</taxon>
        <taxon>Gunneridae</taxon>
        <taxon>Pentapetalae</taxon>
        <taxon>asterids</taxon>
        <taxon>campanulids</taxon>
        <taxon>Asterales</taxon>
        <taxon>Asteraceae</taxon>
        <taxon>Cichorioideae</taxon>
        <taxon>Cichorieae</taxon>
        <taxon>Lactucinae</taxon>
        <taxon>Lactuca</taxon>
    </lineage>
</organism>
<proteinExistence type="predicted"/>